<gene>
    <name evidence="7" type="ORF">LCGC14_1096680</name>
</gene>
<reference evidence="7" key="1">
    <citation type="journal article" date="2015" name="Nature">
        <title>Complex archaea that bridge the gap between prokaryotes and eukaryotes.</title>
        <authorList>
            <person name="Spang A."/>
            <person name="Saw J.H."/>
            <person name="Jorgensen S.L."/>
            <person name="Zaremba-Niedzwiedzka K."/>
            <person name="Martijn J."/>
            <person name="Lind A.E."/>
            <person name="van Eijk R."/>
            <person name="Schleper C."/>
            <person name="Guy L."/>
            <person name="Ettema T.J."/>
        </authorList>
    </citation>
    <scope>NUCLEOTIDE SEQUENCE</scope>
</reference>
<evidence type="ECO:0000256" key="3">
    <source>
        <dbReference type="ARBA" id="ARBA00022989"/>
    </source>
</evidence>
<feature type="compositionally biased region" description="Polar residues" evidence="5">
    <location>
        <begin position="1"/>
        <end position="10"/>
    </location>
</feature>
<dbReference type="AlphaFoldDB" id="A0A0F9QGT0"/>
<proteinExistence type="predicted"/>
<dbReference type="InterPro" id="IPR019109">
    <property type="entry name" value="MamF_MmsF"/>
</dbReference>
<evidence type="ECO:0000256" key="4">
    <source>
        <dbReference type="ARBA" id="ARBA00023136"/>
    </source>
</evidence>
<evidence type="ECO:0000256" key="6">
    <source>
        <dbReference type="SAM" id="Phobius"/>
    </source>
</evidence>
<feature type="region of interest" description="Disordered" evidence="5">
    <location>
        <begin position="1"/>
        <end position="23"/>
    </location>
</feature>
<evidence type="ECO:0000313" key="7">
    <source>
        <dbReference type="EMBL" id="KKN04518.1"/>
    </source>
</evidence>
<organism evidence="7">
    <name type="scientific">marine sediment metagenome</name>
    <dbReference type="NCBI Taxonomy" id="412755"/>
    <lineage>
        <taxon>unclassified sequences</taxon>
        <taxon>metagenomes</taxon>
        <taxon>ecological metagenomes</taxon>
    </lineage>
</organism>
<evidence type="ECO:0000256" key="2">
    <source>
        <dbReference type="ARBA" id="ARBA00022692"/>
    </source>
</evidence>
<dbReference type="Pfam" id="PF09685">
    <property type="entry name" value="MamF_MmsF"/>
    <property type="match status" value="1"/>
</dbReference>
<comment type="caution">
    <text evidence="7">The sequence shown here is derived from an EMBL/GenBank/DDBJ whole genome shotgun (WGS) entry which is preliminary data.</text>
</comment>
<sequence length="144" mass="15120">MATVEEQTQAPVEEQKNTQDSSTGLDPKLGALLSYLLGIIGGIIFLVIEKDNKYVRFHAAQSIVVWIAAVGVGIVFGIGGAILTAIPGIGFIGAILLFLLGLAYPLILVALAVILMIKAWTDYDSGQVFKIPVLGGIAEKIAGL</sequence>
<comment type="subcellular location">
    <subcellularLocation>
        <location evidence="1">Membrane</location>
        <topology evidence="1">Multi-pass membrane protein</topology>
    </subcellularLocation>
</comment>
<dbReference type="EMBL" id="LAZR01004910">
    <property type="protein sequence ID" value="KKN04518.1"/>
    <property type="molecule type" value="Genomic_DNA"/>
</dbReference>
<feature type="transmembrane region" description="Helical" evidence="6">
    <location>
        <begin position="60"/>
        <end position="83"/>
    </location>
</feature>
<feature type="transmembrane region" description="Helical" evidence="6">
    <location>
        <begin position="89"/>
        <end position="117"/>
    </location>
</feature>
<keyword evidence="3 6" id="KW-1133">Transmembrane helix</keyword>
<accession>A0A0F9QGT0</accession>
<dbReference type="GO" id="GO:0016020">
    <property type="term" value="C:membrane"/>
    <property type="evidence" value="ECO:0007669"/>
    <property type="project" value="UniProtKB-SubCell"/>
</dbReference>
<dbReference type="PANTHER" id="PTHR36460">
    <property type="entry name" value="UPF0132 DOMAIN PROTEIN (AFU_ORTHOLOGUE AFUA_3G10255)"/>
    <property type="match status" value="1"/>
</dbReference>
<keyword evidence="4 6" id="KW-0472">Membrane</keyword>
<feature type="transmembrane region" description="Helical" evidence="6">
    <location>
        <begin position="29"/>
        <end position="48"/>
    </location>
</feature>
<keyword evidence="2 6" id="KW-0812">Transmembrane</keyword>
<evidence type="ECO:0000256" key="5">
    <source>
        <dbReference type="SAM" id="MobiDB-lite"/>
    </source>
</evidence>
<protein>
    <recommendedName>
        <fullName evidence="8">DUF4870 domain-containing protein</fullName>
    </recommendedName>
</protein>
<dbReference type="PANTHER" id="PTHR36460:SF1">
    <property type="entry name" value="UPF0132 DOMAIN PROTEIN (AFU_ORTHOLOGUE AFUA_3G10255)"/>
    <property type="match status" value="1"/>
</dbReference>
<evidence type="ECO:0008006" key="8">
    <source>
        <dbReference type="Google" id="ProtNLM"/>
    </source>
</evidence>
<name>A0A0F9QGT0_9ZZZZ</name>
<evidence type="ECO:0000256" key="1">
    <source>
        <dbReference type="ARBA" id="ARBA00004141"/>
    </source>
</evidence>